<sequence length="1202" mass="139785">MVQHVKNHNMVIDVKGAYEKVNGDENAAPVMNTARVDVMPPSTSASEIVMSPFSGVVAIPTSTSGMVAQPTSGADAVPMVDSTSSQVCSGSVFALSDRAFKNRLKTYIALNLTNHESELKDILECVTNEMQDILKTHLSEYSALKFNIFVECMFANVHNETIFHNFKSKNDVLYQYSDIREFISKQKEKILKEFEECSMKGSGLFYVKLHKLELRVNKYTPLMGGSAYIELPRRYASSKSLVNIANNDIYCFKYCILSKYVDRDKDLMFSYENRPDLECKYDWCINFPVGINDIVKFEKRNDISINVFALDENDDVFPLRMCEKELPDHRDLLYISNENTSHYCCITNFSALVRPQLTPSKNQIAVCKRCFAYFRHNEVRSCAERLKDHESVCSQFSAVRSVFPYKDYLSFDRPEFSQKVRFVIYADFECLLEPIENCHGNPDSSYTVQYQKHTPFSYCYVLKDSQDTYTDMKLYRGCDAAKHFVQDMVMETKKIEQILFQDIKEMIPLTSEENDAYLKANICHICKKGDFIGDNYKVRDHDHLTGKFRGAAHNECNLRYQHQHFIPIVLHNLSSYDGHFIVKELGYDDNLIQVLPNTQEKYISFVKNVPCTYRRKRYMQMRFLDSFRFMPSSLAQLADNLPKDKFSETKKNFKDKFDIVCRKGVFPYDYLTTSDRLEDNCLPPKENFFSKLTNEHVTVEDYNHAKSVWETFNIQTLGEYSDLYLKSDTLILTDVFENFREMCLKAYDLDCMYYYTVPGLAYSAMLKLTGVELQLIKDMTMLLLFEQGIRGGICQCVTRHAIANDPKSDNFDDSKPPSTIYYVDANNLYGFAMSQKLPYGGFAWLTDEEIRHFDLQAVNDDSEIGYVLEVDIEYPNHLFEKHKELPFCAEFAKPPGGKHKKLLTTLHSKQNYVAHYKLLQQAVDHGLQIVKIHRVIKFRQSHWLKQYIDLNTEMRRNANNDFEKDFFKLMNNAVFGKTMENVRKRTHFRLVSNDEKLKNSFQTILSRPKLSKVHMYNFHHRIMKEQFGDKFKLCYMDTDSFIYLAQTDDLYHDLQNVQDHLDTSVYSPNHILYSLQNKGVLGKFKDEIPNSHIDEFVGLKAKVYALKCSDFEIKKLKGIKKSVIRNEITFADYASCRESGIPTYSRNNSIRSYFHNVFTMCVNKVTLNSFDDKRVILQDGVNTLPHGYDEPPCKRRRVQECV</sequence>
<dbReference type="InterPro" id="IPR043502">
    <property type="entry name" value="DNA/RNA_pol_sf"/>
</dbReference>
<dbReference type="PANTHER" id="PTHR31511:SF12">
    <property type="entry name" value="RHO TERMINATION FACTOR N-TERMINAL DOMAIN-CONTAINING PROTEIN"/>
    <property type="match status" value="1"/>
</dbReference>
<evidence type="ECO:0000313" key="2">
    <source>
        <dbReference type="Proteomes" id="UP001148838"/>
    </source>
</evidence>
<name>A0ABQ8TI18_PERAM</name>
<dbReference type="Gene3D" id="3.40.1800.10">
    <property type="entry name" value="His-Me finger endonucleases"/>
    <property type="match status" value="1"/>
</dbReference>
<dbReference type="InterPro" id="IPR023211">
    <property type="entry name" value="DNA_pol_palm_dom_sf"/>
</dbReference>
<protein>
    <recommendedName>
        <fullName evidence="3">DNA-directed DNA polymerase</fullName>
    </recommendedName>
</protein>
<dbReference type="SUPFAM" id="SSF54060">
    <property type="entry name" value="His-Me finger endonucleases"/>
    <property type="match status" value="1"/>
</dbReference>
<keyword evidence="2" id="KW-1185">Reference proteome</keyword>
<dbReference type="SUPFAM" id="SSF53098">
    <property type="entry name" value="Ribonuclease H-like"/>
    <property type="match status" value="1"/>
</dbReference>
<organism evidence="1 2">
    <name type="scientific">Periplaneta americana</name>
    <name type="common">American cockroach</name>
    <name type="synonym">Blatta americana</name>
    <dbReference type="NCBI Taxonomy" id="6978"/>
    <lineage>
        <taxon>Eukaryota</taxon>
        <taxon>Metazoa</taxon>
        <taxon>Ecdysozoa</taxon>
        <taxon>Arthropoda</taxon>
        <taxon>Hexapoda</taxon>
        <taxon>Insecta</taxon>
        <taxon>Pterygota</taxon>
        <taxon>Neoptera</taxon>
        <taxon>Polyneoptera</taxon>
        <taxon>Dictyoptera</taxon>
        <taxon>Blattodea</taxon>
        <taxon>Blattoidea</taxon>
        <taxon>Blattidae</taxon>
        <taxon>Blattinae</taxon>
        <taxon>Periplaneta</taxon>
    </lineage>
</organism>
<dbReference type="SUPFAM" id="SSF56672">
    <property type="entry name" value="DNA/RNA polymerases"/>
    <property type="match status" value="1"/>
</dbReference>
<dbReference type="Proteomes" id="UP001148838">
    <property type="component" value="Unassembled WGS sequence"/>
</dbReference>
<gene>
    <name evidence="1" type="ORF">ANN_12198</name>
</gene>
<dbReference type="PANTHER" id="PTHR31511">
    <property type="entry name" value="PROTEIN CBG23764"/>
    <property type="match status" value="1"/>
</dbReference>
<accession>A0ABQ8TI18</accession>
<evidence type="ECO:0000313" key="1">
    <source>
        <dbReference type="EMBL" id="KAJ4445518.1"/>
    </source>
</evidence>
<evidence type="ECO:0008006" key="3">
    <source>
        <dbReference type="Google" id="ProtNLM"/>
    </source>
</evidence>
<dbReference type="EMBL" id="JAJSOF020000009">
    <property type="protein sequence ID" value="KAJ4445518.1"/>
    <property type="molecule type" value="Genomic_DNA"/>
</dbReference>
<dbReference type="InterPro" id="IPR044925">
    <property type="entry name" value="His-Me_finger_sf"/>
</dbReference>
<dbReference type="InterPro" id="IPR038563">
    <property type="entry name" value="Endonuclease_7_sf"/>
</dbReference>
<comment type="caution">
    <text evidence="1">The sequence shown here is derived from an EMBL/GenBank/DDBJ whole genome shotgun (WGS) entry which is preliminary data.</text>
</comment>
<dbReference type="Gene3D" id="3.90.1600.10">
    <property type="entry name" value="Palm domain of DNA polymerase"/>
    <property type="match status" value="1"/>
</dbReference>
<proteinExistence type="predicted"/>
<dbReference type="InterPro" id="IPR012337">
    <property type="entry name" value="RNaseH-like_sf"/>
</dbReference>
<reference evidence="1 2" key="1">
    <citation type="journal article" date="2022" name="Allergy">
        <title>Genome assembly and annotation of Periplaneta americana reveal a comprehensive cockroach allergen profile.</title>
        <authorList>
            <person name="Wang L."/>
            <person name="Xiong Q."/>
            <person name="Saelim N."/>
            <person name="Wang L."/>
            <person name="Nong W."/>
            <person name="Wan A.T."/>
            <person name="Shi M."/>
            <person name="Liu X."/>
            <person name="Cao Q."/>
            <person name="Hui J.H.L."/>
            <person name="Sookrung N."/>
            <person name="Leung T.F."/>
            <person name="Tungtrongchitr A."/>
            <person name="Tsui S.K.W."/>
        </authorList>
    </citation>
    <scope>NUCLEOTIDE SEQUENCE [LARGE SCALE GENOMIC DNA]</scope>
    <source>
        <strain evidence="1">PWHHKU_190912</strain>
    </source>
</reference>